<accession>C0P5T4</accession>
<reference evidence="2" key="2">
    <citation type="submission" date="2012-06" db="EMBL/GenBank/DDBJ databases">
        <authorList>
            <person name="Yu Y."/>
            <person name="Currie J."/>
            <person name="Lomeli R."/>
            <person name="Angelova A."/>
            <person name="Collura K."/>
            <person name="Wissotski M."/>
            <person name="Campos D."/>
            <person name="Kudrna D."/>
            <person name="Golser W."/>
            <person name="Ashely E."/>
            <person name="Descour A."/>
            <person name="Fernandes J."/>
            <person name="Soderlund C."/>
            <person name="Walbot V."/>
        </authorList>
    </citation>
    <scope>NUCLEOTIDE SEQUENCE</scope>
    <source>
        <strain evidence="2">B73</strain>
    </source>
</reference>
<dbReference type="EMBL" id="BT063653">
    <property type="protein sequence ID" value="ACN28350.1"/>
    <property type="molecule type" value="mRNA"/>
</dbReference>
<feature type="region of interest" description="Disordered" evidence="1">
    <location>
        <begin position="1"/>
        <end position="26"/>
    </location>
</feature>
<sequence>MRSLKRKKAMRKKRTKKISNSARRTKRNALLTALVRSTGSSSLLPAPTPPRCCRISPDRWTGSGFLHCYHRVRDGSA</sequence>
<evidence type="ECO:0000313" key="2">
    <source>
        <dbReference type="EMBL" id="ACN28350.1"/>
    </source>
</evidence>
<dbReference type="AlphaFoldDB" id="C0P5T4"/>
<name>C0P5T4_MAIZE</name>
<evidence type="ECO:0000256" key="1">
    <source>
        <dbReference type="SAM" id="MobiDB-lite"/>
    </source>
</evidence>
<reference evidence="2" key="1">
    <citation type="journal article" date="2009" name="PLoS Genet.">
        <title>Sequencing, mapping, and analysis of 27,455 maize full-length cDNAs.</title>
        <authorList>
            <person name="Soderlund C."/>
            <person name="Descour A."/>
            <person name="Kudrna D."/>
            <person name="Bomhoff M."/>
            <person name="Boyd L."/>
            <person name="Currie J."/>
            <person name="Angelova A."/>
            <person name="Collura K."/>
            <person name="Wissotski M."/>
            <person name="Ashley E."/>
            <person name="Morrow D."/>
            <person name="Fernandes J."/>
            <person name="Walbot V."/>
            <person name="Yu Y."/>
        </authorList>
    </citation>
    <scope>NUCLEOTIDE SEQUENCE</scope>
    <source>
        <strain evidence="2">B73</strain>
    </source>
</reference>
<organism evidence="2">
    <name type="scientific">Zea mays</name>
    <name type="common">Maize</name>
    <dbReference type="NCBI Taxonomy" id="4577"/>
    <lineage>
        <taxon>Eukaryota</taxon>
        <taxon>Viridiplantae</taxon>
        <taxon>Streptophyta</taxon>
        <taxon>Embryophyta</taxon>
        <taxon>Tracheophyta</taxon>
        <taxon>Spermatophyta</taxon>
        <taxon>Magnoliopsida</taxon>
        <taxon>Liliopsida</taxon>
        <taxon>Poales</taxon>
        <taxon>Poaceae</taxon>
        <taxon>PACMAD clade</taxon>
        <taxon>Panicoideae</taxon>
        <taxon>Andropogonodae</taxon>
        <taxon>Andropogoneae</taxon>
        <taxon>Tripsacinae</taxon>
        <taxon>Zea</taxon>
    </lineage>
</organism>
<proteinExistence type="evidence at transcript level"/>
<protein>
    <submittedName>
        <fullName evidence="2">Uncharacterized protein</fullName>
    </submittedName>
</protein>